<dbReference type="PANTHER" id="PTHR31912:SF34">
    <property type="entry name" value="NOTOCHORD-RELATED PROTEIN"/>
    <property type="match status" value="1"/>
</dbReference>
<keyword evidence="3" id="KW-1185">Reference proteome</keyword>
<dbReference type="AlphaFoldDB" id="A0A0L6UL91"/>
<sequence>MWPIWRPRCPATTNVPRRQGQQAASRRLHHGQVTQEISKNQSSRLFNLFINLKSFDGCQDTPVEVLHVFLLGIEVEARWRTFNTETLNIPPVQPKFMINEYKTPFIFFPIMTQSQKDLWISLYSYPKPLISFSKNEFQVGQQVQNSYRRFGPPNLFATEKFESYNRILRNASIQSNHLSPGREIGITFSNYHIIRLLLSASPLVQDIFSKNEGIQKSLGFHARSLTDPPLTPELHTYKVEERHRKPVPDHLKQTYPKNIIRHISCVTICSKGKKGTFVLVTITNPCLTRNNISRINLYPLDVLNQSGFSPDYQMNRILKTYEYRVERIITGINVEHNCIGGNSCEPIFIFMYTLAGWSSW</sequence>
<dbReference type="Proteomes" id="UP000037035">
    <property type="component" value="Unassembled WGS sequence"/>
</dbReference>
<gene>
    <name evidence="2" type="ORF">VP01_5107g1</name>
</gene>
<name>A0A0L6UL91_9BASI</name>
<evidence type="ECO:0000313" key="2">
    <source>
        <dbReference type="EMBL" id="KNZ49289.1"/>
    </source>
</evidence>
<feature type="compositionally biased region" description="Polar residues" evidence="1">
    <location>
        <begin position="13"/>
        <end position="24"/>
    </location>
</feature>
<protein>
    <submittedName>
        <fullName evidence="2">Uncharacterized protein</fullName>
    </submittedName>
</protein>
<proteinExistence type="predicted"/>
<dbReference type="EMBL" id="LAVV01010284">
    <property type="protein sequence ID" value="KNZ49289.1"/>
    <property type="molecule type" value="Genomic_DNA"/>
</dbReference>
<dbReference type="PANTHER" id="PTHR31912">
    <property type="entry name" value="IP13529P"/>
    <property type="match status" value="1"/>
</dbReference>
<reference evidence="2 3" key="1">
    <citation type="submission" date="2015-08" db="EMBL/GenBank/DDBJ databases">
        <title>Next Generation Sequencing and Analysis of the Genome of Puccinia sorghi L Schw, the Causal Agent of Maize Common Rust.</title>
        <authorList>
            <person name="Rochi L."/>
            <person name="Burguener G."/>
            <person name="Darino M."/>
            <person name="Turjanski A."/>
            <person name="Kreff E."/>
            <person name="Dieguez M.J."/>
            <person name="Sacco F."/>
        </authorList>
    </citation>
    <scope>NUCLEOTIDE SEQUENCE [LARGE SCALE GENOMIC DNA]</scope>
    <source>
        <strain evidence="2 3">RO10H11247</strain>
    </source>
</reference>
<dbReference type="VEuPathDB" id="FungiDB:VP01_5107g1"/>
<accession>A0A0L6UL91</accession>
<evidence type="ECO:0000256" key="1">
    <source>
        <dbReference type="SAM" id="MobiDB-lite"/>
    </source>
</evidence>
<organism evidence="2 3">
    <name type="scientific">Puccinia sorghi</name>
    <dbReference type="NCBI Taxonomy" id="27349"/>
    <lineage>
        <taxon>Eukaryota</taxon>
        <taxon>Fungi</taxon>
        <taxon>Dikarya</taxon>
        <taxon>Basidiomycota</taxon>
        <taxon>Pucciniomycotina</taxon>
        <taxon>Pucciniomycetes</taxon>
        <taxon>Pucciniales</taxon>
        <taxon>Pucciniaceae</taxon>
        <taxon>Puccinia</taxon>
    </lineage>
</organism>
<comment type="caution">
    <text evidence="2">The sequence shown here is derived from an EMBL/GenBank/DDBJ whole genome shotgun (WGS) entry which is preliminary data.</text>
</comment>
<feature type="region of interest" description="Disordered" evidence="1">
    <location>
        <begin position="13"/>
        <end position="32"/>
    </location>
</feature>
<evidence type="ECO:0000313" key="3">
    <source>
        <dbReference type="Proteomes" id="UP000037035"/>
    </source>
</evidence>
<dbReference type="OrthoDB" id="2506088at2759"/>